<keyword evidence="3" id="KW-1185">Reference proteome</keyword>
<evidence type="ECO:0000313" key="2">
    <source>
        <dbReference type="EMBL" id="MDN3566311.1"/>
    </source>
</evidence>
<sequence length="435" mass="46257">MSARLRKLFNDLAETFWLLPGLLVLAGIGGALGLVMLDRRGLVGAGLLDSGWLYDGGATGARTLLGAVASSTIGVAGTVFSITIAALSLAAGQMGPRLLRNFTRDRSNQVTLGAFLGTFCYALVVLRSVRTESEGAFIPHLALSVSILLAFLCVGLLVFFVGHMAGRINVDTVIELVADDVRETVGRLARPEPAPPPPPPGFWRDATPVTDPRRGYLQHLDETGLADWAAAKGTAIRLLVRPGDHVFPGAPIALVTRPVAGVAAAIRRATALGPQRTSTDDLEYAVRQLVEVAVRALSPGINDPHTAISVLDRLATALCELAPLHLPGGTQWREERVALAVPPFDYDGLADAMFHLIRQSAAGNAAVLIHLLGTLAAVLSVEGDPERRATLRRHAGLVLEDAERSIANPADLGDLRRQHLAVPRRDEDAAPRRDD</sequence>
<protein>
    <submittedName>
        <fullName evidence="2">DUF2254 domain-containing protein</fullName>
    </submittedName>
</protein>
<keyword evidence="1" id="KW-0812">Transmembrane</keyword>
<feature type="transmembrane region" description="Helical" evidence="1">
    <location>
        <begin position="12"/>
        <end position="37"/>
    </location>
</feature>
<proteinExistence type="predicted"/>
<dbReference type="EMBL" id="JAUFPN010000170">
    <property type="protein sequence ID" value="MDN3566311.1"/>
    <property type="molecule type" value="Genomic_DNA"/>
</dbReference>
<dbReference type="InterPro" id="IPR018723">
    <property type="entry name" value="DUF2254_membrane"/>
</dbReference>
<accession>A0ABT8AA52</accession>
<keyword evidence="1" id="KW-0472">Membrane</keyword>
<feature type="transmembrane region" description="Helical" evidence="1">
    <location>
        <begin position="64"/>
        <end position="89"/>
    </location>
</feature>
<dbReference type="Pfam" id="PF10011">
    <property type="entry name" value="DUF2254"/>
    <property type="match status" value="1"/>
</dbReference>
<comment type="caution">
    <text evidence="2">The sequence shown here is derived from an EMBL/GenBank/DDBJ whole genome shotgun (WGS) entry which is preliminary data.</text>
</comment>
<feature type="transmembrane region" description="Helical" evidence="1">
    <location>
        <begin position="110"/>
        <end position="129"/>
    </location>
</feature>
<name>A0ABT8AA52_9PROT</name>
<keyword evidence="1" id="KW-1133">Transmembrane helix</keyword>
<gene>
    <name evidence="2" type="ORF">QWZ14_18220</name>
</gene>
<organism evidence="2 3">
    <name type="scientific">Paeniroseomonas aquatica</name>
    <dbReference type="NCBI Taxonomy" id="373043"/>
    <lineage>
        <taxon>Bacteria</taxon>
        <taxon>Pseudomonadati</taxon>
        <taxon>Pseudomonadota</taxon>
        <taxon>Alphaproteobacteria</taxon>
        <taxon>Acetobacterales</taxon>
        <taxon>Acetobacteraceae</taxon>
        <taxon>Paeniroseomonas</taxon>
    </lineage>
</organism>
<evidence type="ECO:0000313" key="3">
    <source>
        <dbReference type="Proteomes" id="UP001529369"/>
    </source>
</evidence>
<reference evidence="3" key="1">
    <citation type="journal article" date="2019" name="Int. J. Syst. Evol. Microbiol.">
        <title>The Global Catalogue of Microorganisms (GCM) 10K type strain sequencing project: providing services to taxonomists for standard genome sequencing and annotation.</title>
        <authorList>
            <consortium name="The Broad Institute Genomics Platform"/>
            <consortium name="The Broad Institute Genome Sequencing Center for Infectious Disease"/>
            <person name="Wu L."/>
            <person name="Ma J."/>
        </authorList>
    </citation>
    <scope>NUCLEOTIDE SEQUENCE [LARGE SCALE GENOMIC DNA]</scope>
    <source>
        <strain evidence="3">CECT 7131</strain>
    </source>
</reference>
<evidence type="ECO:0000256" key="1">
    <source>
        <dbReference type="SAM" id="Phobius"/>
    </source>
</evidence>
<feature type="transmembrane region" description="Helical" evidence="1">
    <location>
        <begin position="141"/>
        <end position="161"/>
    </location>
</feature>
<dbReference type="RefSeq" id="WP_290318225.1">
    <property type="nucleotide sequence ID" value="NZ_JAUFPN010000170.1"/>
</dbReference>
<dbReference type="Proteomes" id="UP001529369">
    <property type="component" value="Unassembled WGS sequence"/>
</dbReference>